<dbReference type="AlphaFoldDB" id="A0A1G1Z190"/>
<proteinExistence type="predicted"/>
<reference evidence="1 2" key="1">
    <citation type="journal article" date="2016" name="Nat. Commun.">
        <title>Thousands of microbial genomes shed light on interconnected biogeochemical processes in an aquifer system.</title>
        <authorList>
            <person name="Anantharaman K."/>
            <person name="Brown C.T."/>
            <person name="Hug L.A."/>
            <person name="Sharon I."/>
            <person name="Castelle C.J."/>
            <person name="Probst A.J."/>
            <person name="Thomas B.C."/>
            <person name="Singh A."/>
            <person name="Wilkins M.J."/>
            <person name="Karaoz U."/>
            <person name="Brodie E.L."/>
            <person name="Williams K.H."/>
            <person name="Hubbard S.S."/>
            <person name="Banfield J.F."/>
        </authorList>
    </citation>
    <scope>NUCLEOTIDE SEQUENCE [LARGE SCALE GENOMIC DNA]</scope>
</reference>
<evidence type="ECO:0000313" key="1">
    <source>
        <dbReference type="EMBL" id="OGY58294.1"/>
    </source>
</evidence>
<evidence type="ECO:0000313" key="2">
    <source>
        <dbReference type="Proteomes" id="UP000177408"/>
    </source>
</evidence>
<organism evidence="1 2">
    <name type="scientific">Candidatus Buchananbacteria bacterium RIFCSPLOWO2_02_FULL_46_11b</name>
    <dbReference type="NCBI Taxonomy" id="1797548"/>
    <lineage>
        <taxon>Bacteria</taxon>
        <taxon>Candidatus Buchananiibacteriota</taxon>
    </lineage>
</organism>
<dbReference type="Proteomes" id="UP000177408">
    <property type="component" value="Unassembled WGS sequence"/>
</dbReference>
<dbReference type="EMBL" id="MHIR01000003">
    <property type="protein sequence ID" value="OGY58294.1"/>
    <property type="molecule type" value="Genomic_DNA"/>
</dbReference>
<comment type="caution">
    <text evidence="1">The sequence shown here is derived from an EMBL/GenBank/DDBJ whole genome shotgun (WGS) entry which is preliminary data.</text>
</comment>
<gene>
    <name evidence="1" type="ORF">A3H67_01320</name>
</gene>
<accession>A0A1G1Z190</accession>
<protein>
    <submittedName>
        <fullName evidence="1">Uncharacterized protein</fullName>
    </submittedName>
</protein>
<sequence>MLKTNNNPIKNSIGVNKKLFSLLFIGPLFLLLLALFGVHIVKAFNKDDIAQISIGHRFSCGAGGSENSNWYGVPSLWSRQTPKSTFFNGCIEVVGHTITSPGGCKVFGCGTDESLKCETLEYSRLFTYTDSAYDPLLFYNRKEFCLKCNAEVEEVVEEGIGTSGKWITVYDTYKYKNKCAMYKDKKCANPCPETCPAQKCEEIDKNGDGDIIDETDYKCVLAVAAAPAGAAPIAYGSQTAAAAGEKPIGVVLAASTNASSDPGCKCLVDSKNFTWCPVNTQDKCCPPNWSCKPDGVKKAKNAICCSPDEELKNNVKNYCSRLKCESTPKTPQFCSGSLYNACCKPSPENTCGEFTVKVGWPIAIPMGTVAYCKTDSACTKGKPGYCAEGVCCLLGQACKEKNGLQWCQPKDETQCNTASGETFCPGEGEFSGGNEDERNLCCPSGQSCLHMPNGYPYCLAI</sequence>
<name>A0A1G1Z190_9BACT</name>